<dbReference type="Proteomes" id="UP001336020">
    <property type="component" value="Unassembled WGS sequence"/>
</dbReference>
<dbReference type="SUPFAM" id="SSF47240">
    <property type="entry name" value="Ferritin-like"/>
    <property type="match status" value="1"/>
</dbReference>
<dbReference type="Pfam" id="PF02332">
    <property type="entry name" value="Phenol_Hydrox"/>
    <property type="match status" value="1"/>
</dbReference>
<organism evidence="5 6">
    <name type="scientific">Rhodococcus artemisiae</name>
    <dbReference type="NCBI Taxonomy" id="714159"/>
    <lineage>
        <taxon>Bacteria</taxon>
        <taxon>Bacillati</taxon>
        <taxon>Actinomycetota</taxon>
        <taxon>Actinomycetes</taxon>
        <taxon>Mycobacteriales</taxon>
        <taxon>Nocardiaceae</taxon>
        <taxon>Rhodococcus</taxon>
    </lineage>
</organism>
<reference evidence="5 6" key="1">
    <citation type="submission" date="2023-07" db="EMBL/GenBank/DDBJ databases">
        <authorList>
            <person name="Girao M."/>
            <person name="Carvalho M.F."/>
        </authorList>
    </citation>
    <scope>NUCLEOTIDE SEQUENCE [LARGE SCALE GENOMIC DNA]</scope>
    <source>
        <strain evidence="5 6">YIM65754</strain>
    </source>
</reference>
<dbReference type="RefSeq" id="WP_330136694.1">
    <property type="nucleotide sequence ID" value="NZ_JAUTXY010000019.1"/>
</dbReference>
<comment type="catalytic activity">
    <reaction evidence="4">
        <text>propane + NADH + O2 + H(+) = propan-2-ol + NAD(+) + H2O</text>
        <dbReference type="Rhea" id="RHEA:49992"/>
        <dbReference type="ChEBI" id="CHEBI:15377"/>
        <dbReference type="ChEBI" id="CHEBI:15378"/>
        <dbReference type="ChEBI" id="CHEBI:15379"/>
        <dbReference type="ChEBI" id="CHEBI:17824"/>
        <dbReference type="ChEBI" id="CHEBI:32879"/>
        <dbReference type="ChEBI" id="CHEBI:57540"/>
        <dbReference type="ChEBI" id="CHEBI:57945"/>
        <dbReference type="EC" id="1.14.13.227"/>
    </reaction>
</comment>
<evidence type="ECO:0000313" key="6">
    <source>
        <dbReference type="Proteomes" id="UP001336020"/>
    </source>
</evidence>
<evidence type="ECO:0000256" key="3">
    <source>
        <dbReference type="ARBA" id="ARBA00023033"/>
    </source>
</evidence>
<dbReference type="InterPro" id="IPR012348">
    <property type="entry name" value="RNR-like"/>
</dbReference>
<comment type="caution">
    <text evidence="5">The sequence shown here is derived from an EMBL/GenBank/DDBJ whole genome shotgun (WGS) entry which is preliminary data.</text>
</comment>
<proteinExistence type="predicted"/>
<sequence>MIAIEQEIPEAPGFASPRDLTYLKPRRRRISEYEAVICAVQPDMNQYETGGWYYLRPNGEGTYDSSSTRLVHPDWFEFRDPSSAWQRPYTKNKAQHERAIEAAVETVKQNGSLDNISEAWLGLIAQYYEAFACFEWGLFKAYAFVGREALSDTLTMTATFSCADRLAHQQDIALFSLELSDHLTGYSEGIGKKTWLNDEKCQGARKLIEKLCTVDDWCEVVLVTHLLIDPLLTNFISRALFQSQAARHGDVATAVIETMSEQDRARALDSTLELLSMLTGEKSRSGLPVPAEQNRGVIQELIDHWEPMVMDALAGFSVVYDLIRSPDDEAADDIVCRAYEKTSALLSQYGLNLERLEQ</sequence>
<keyword evidence="3 5" id="KW-0503">Monooxygenase</keyword>
<dbReference type="Gene3D" id="1.10.620.20">
    <property type="entry name" value="Ribonucleotide Reductase, subunit A"/>
    <property type="match status" value="1"/>
</dbReference>
<evidence type="ECO:0000256" key="2">
    <source>
        <dbReference type="ARBA" id="ARBA00023002"/>
    </source>
</evidence>
<evidence type="ECO:0000256" key="1">
    <source>
        <dbReference type="ARBA" id="ARBA00012710"/>
    </source>
</evidence>
<name>A0ABU7LIZ5_9NOCA</name>
<keyword evidence="2" id="KW-0560">Oxidoreductase</keyword>
<accession>A0ABU7LIZ5</accession>
<dbReference type="InterPro" id="IPR003430">
    <property type="entry name" value="Phenol_Hydrox"/>
</dbReference>
<evidence type="ECO:0000256" key="4">
    <source>
        <dbReference type="ARBA" id="ARBA00048941"/>
    </source>
</evidence>
<evidence type="ECO:0000313" key="5">
    <source>
        <dbReference type="EMBL" id="MEE2061533.1"/>
    </source>
</evidence>
<dbReference type="EMBL" id="JAUTXY010000019">
    <property type="protein sequence ID" value="MEE2061533.1"/>
    <property type="molecule type" value="Genomic_DNA"/>
</dbReference>
<dbReference type="InterPro" id="IPR009078">
    <property type="entry name" value="Ferritin-like_SF"/>
</dbReference>
<protein>
    <recommendedName>
        <fullName evidence="1">propane 2-monooxygenase</fullName>
        <ecNumber evidence="1">1.14.13.227</ecNumber>
    </recommendedName>
</protein>
<dbReference type="GO" id="GO:0004497">
    <property type="term" value="F:monooxygenase activity"/>
    <property type="evidence" value="ECO:0007669"/>
    <property type="project" value="UniProtKB-KW"/>
</dbReference>
<dbReference type="EC" id="1.14.13.227" evidence="1"/>
<keyword evidence="6" id="KW-1185">Reference proteome</keyword>
<gene>
    <name evidence="5" type="ORF">Q7514_28830</name>
</gene>